<sequence>MSKIVITGGAGFIGSHIAENLAKNGHEIVIVDNLDPYYSVDLKMKNVKTVLNSGDVTFVNADITDLSRMGQIIDSTVDYVYHEAAQAGVRISVEDPFKPNDVNVLGTLNVLKASLDAGVKKVINASSSSVYGKVKYLPFDEQHPTEPVSPYGVSKLAAEHYCRVFYEVYGLPTTSLRYFTVYGPRMRPDLAISIFTRKMLANEPITVFGDGEQTRDFTFIEDVVEANKRLLDNKITDGKVLNIGGGNRISVNCLIENLRSITGSKSEVIYAGKQKGDTEDTLAGVDLGNEMIGYRPLFNINKGLNNFVDWFKTEGDTHGFDKQVNVASPGSQKSVTSVVHLIESYKKHVLYNSN</sequence>
<dbReference type="PRINTS" id="PR01713">
    <property type="entry name" value="NUCEPIMERASE"/>
</dbReference>
<dbReference type="PANTHER" id="PTHR43000">
    <property type="entry name" value="DTDP-D-GLUCOSE 4,6-DEHYDRATASE-RELATED"/>
    <property type="match status" value="1"/>
</dbReference>
<keyword evidence="4" id="KW-1185">Reference proteome</keyword>
<dbReference type="HOGENOM" id="CLU_007383_1_7_2"/>
<dbReference type="GO" id="GO:0008460">
    <property type="term" value="F:dTDP-glucose 4,6-dehydratase activity"/>
    <property type="evidence" value="ECO:0007669"/>
    <property type="project" value="UniProtKB-EC"/>
</dbReference>
<dbReference type="AlphaFoldDB" id="A0A0E3S7U9"/>
<evidence type="ECO:0000313" key="3">
    <source>
        <dbReference type="EMBL" id="AKB76641.1"/>
    </source>
</evidence>
<dbReference type="InterPro" id="IPR036291">
    <property type="entry name" value="NAD(P)-bd_dom_sf"/>
</dbReference>
<evidence type="ECO:0000313" key="4">
    <source>
        <dbReference type="Proteomes" id="UP000033101"/>
    </source>
</evidence>
<dbReference type="Gene3D" id="3.90.25.10">
    <property type="entry name" value="UDP-galactose 4-epimerase, domain 1"/>
    <property type="match status" value="1"/>
</dbReference>
<dbReference type="EMBL" id="CP009516">
    <property type="protein sequence ID" value="AKB76641.1"/>
    <property type="molecule type" value="Genomic_DNA"/>
</dbReference>
<accession>A0A0E3S7U9</accession>
<dbReference type="InterPro" id="IPR001509">
    <property type="entry name" value="Epimerase_deHydtase"/>
</dbReference>
<dbReference type="Gene3D" id="3.40.50.720">
    <property type="entry name" value="NAD(P)-binding Rossmann-like Domain"/>
    <property type="match status" value="1"/>
</dbReference>
<reference evidence="3 4" key="1">
    <citation type="submission" date="2014-07" db="EMBL/GenBank/DDBJ databases">
        <title>Methanogenic archaea and the global carbon cycle.</title>
        <authorList>
            <person name="Henriksen J.R."/>
            <person name="Luke J."/>
            <person name="Reinhart S."/>
            <person name="Benedict M.N."/>
            <person name="Youngblut N.D."/>
            <person name="Metcalf M.E."/>
            <person name="Whitaker R.J."/>
            <person name="Metcalf W.W."/>
        </authorList>
    </citation>
    <scope>NUCLEOTIDE SEQUENCE [LARGE SCALE GENOMIC DNA]</scope>
    <source>
        <strain evidence="3 4">HB-1</strain>
    </source>
</reference>
<dbReference type="GeneID" id="24829275"/>
<keyword evidence="3" id="KW-0456">Lyase</keyword>
<dbReference type="RefSeq" id="WP_239451133.1">
    <property type="nucleotide sequence ID" value="NZ_CP009516.1"/>
</dbReference>
<gene>
    <name evidence="3" type="ORF">MSHOH_0158</name>
</gene>
<protein>
    <submittedName>
        <fullName evidence="3">dTDP-glucose 4,6-dehydratase</fullName>
        <ecNumber evidence="3">4.2.1.46</ecNumber>
    </submittedName>
</protein>
<dbReference type="STRING" id="1434110.MSHOH_0158"/>
<feature type="domain" description="NAD-dependent epimerase/dehydratase" evidence="2">
    <location>
        <begin position="4"/>
        <end position="244"/>
    </location>
</feature>
<dbReference type="KEGG" id="mhor:MSHOH_0158"/>
<dbReference type="Proteomes" id="UP000033101">
    <property type="component" value="Chromosome"/>
</dbReference>
<dbReference type="EC" id="4.2.1.46" evidence="3"/>
<evidence type="ECO:0000256" key="1">
    <source>
        <dbReference type="ARBA" id="ARBA00007637"/>
    </source>
</evidence>
<organism evidence="3 4">
    <name type="scientific">Methanosarcina horonobensis HB-1 = JCM 15518</name>
    <dbReference type="NCBI Taxonomy" id="1434110"/>
    <lineage>
        <taxon>Archaea</taxon>
        <taxon>Methanobacteriati</taxon>
        <taxon>Methanobacteriota</taxon>
        <taxon>Stenosarchaea group</taxon>
        <taxon>Methanomicrobia</taxon>
        <taxon>Methanosarcinales</taxon>
        <taxon>Methanosarcinaceae</taxon>
        <taxon>Methanosarcina</taxon>
    </lineage>
</organism>
<dbReference type="PATRIC" id="fig|1434110.4.peg.181"/>
<dbReference type="Pfam" id="PF01370">
    <property type="entry name" value="Epimerase"/>
    <property type="match status" value="1"/>
</dbReference>
<evidence type="ECO:0000259" key="2">
    <source>
        <dbReference type="Pfam" id="PF01370"/>
    </source>
</evidence>
<name>A0A0E3S7U9_9EURY</name>
<dbReference type="SUPFAM" id="SSF51735">
    <property type="entry name" value="NAD(P)-binding Rossmann-fold domains"/>
    <property type="match status" value="1"/>
</dbReference>
<proteinExistence type="inferred from homology"/>
<comment type="similarity">
    <text evidence="1">Belongs to the NAD(P)-dependent epimerase/dehydratase family.</text>
</comment>